<comment type="similarity">
    <text evidence="1 7">Belongs to the bacterial ribosomal protein bL9 family.</text>
</comment>
<dbReference type="InterPro" id="IPR020070">
    <property type="entry name" value="Ribosomal_bL9_N"/>
</dbReference>
<dbReference type="Pfam" id="PF03948">
    <property type="entry name" value="Ribosomal_L9_C"/>
    <property type="match status" value="1"/>
</dbReference>
<dbReference type="GO" id="GO:0003735">
    <property type="term" value="F:structural constituent of ribosome"/>
    <property type="evidence" value="ECO:0007669"/>
    <property type="project" value="InterPro"/>
</dbReference>
<protein>
    <recommendedName>
        <fullName evidence="6 7">Large ribosomal subunit protein bL9</fullName>
    </recommendedName>
</protein>
<feature type="domain" description="Ribosomal protein L9" evidence="8">
    <location>
        <begin position="1"/>
        <end position="44"/>
    </location>
</feature>
<dbReference type="Gene3D" id="3.40.5.10">
    <property type="entry name" value="Ribosomal protein L9, N-terminal domain"/>
    <property type="match status" value="1"/>
</dbReference>
<dbReference type="RefSeq" id="WP_168721845.1">
    <property type="nucleotide sequence ID" value="NZ_JAAXPN010000003.1"/>
</dbReference>
<dbReference type="InterPro" id="IPR036935">
    <property type="entry name" value="Ribosomal_bL9_N_sf"/>
</dbReference>
<name>A0A7X6S3J1_9LACO</name>
<dbReference type="InterPro" id="IPR036791">
    <property type="entry name" value="Ribosomal_bL9_C_sf"/>
</dbReference>
<evidence type="ECO:0000313" key="11">
    <source>
        <dbReference type="Proteomes" id="UP000549765"/>
    </source>
</evidence>
<comment type="caution">
    <text evidence="10">The sequence shown here is derived from an EMBL/GenBank/DDBJ whole genome shotgun (WGS) entry which is preliminary data.</text>
</comment>
<evidence type="ECO:0000313" key="10">
    <source>
        <dbReference type="EMBL" id="NKZ24047.1"/>
    </source>
</evidence>
<dbReference type="NCBIfam" id="TIGR00158">
    <property type="entry name" value="L9"/>
    <property type="match status" value="1"/>
</dbReference>
<dbReference type="GO" id="GO:0019843">
    <property type="term" value="F:rRNA binding"/>
    <property type="evidence" value="ECO:0007669"/>
    <property type="project" value="UniProtKB-UniRule"/>
</dbReference>
<dbReference type="FunFam" id="3.10.430.100:FF:000002">
    <property type="entry name" value="50S ribosomal protein L9"/>
    <property type="match status" value="1"/>
</dbReference>
<keyword evidence="2 7" id="KW-0699">rRNA-binding</keyword>
<evidence type="ECO:0000256" key="4">
    <source>
        <dbReference type="ARBA" id="ARBA00022980"/>
    </source>
</evidence>
<dbReference type="InterPro" id="IPR020594">
    <property type="entry name" value="Ribosomal_bL9_bac/chp"/>
</dbReference>
<accession>A0A7X6S3J1</accession>
<proteinExistence type="inferred from homology"/>
<dbReference type="Gene3D" id="3.10.430.100">
    <property type="entry name" value="Ribosomal protein L9, C-terminal domain"/>
    <property type="match status" value="1"/>
</dbReference>
<organism evidence="10 11">
    <name type="scientific">Periweissella fabalis</name>
    <dbReference type="NCBI Taxonomy" id="1070421"/>
    <lineage>
        <taxon>Bacteria</taxon>
        <taxon>Bacillati</taxon>
        <taxon>Bacillota</taxon>
        <taxon>Bacilli</taxon>
        <taxon>Lactobacillales</taxon>
        <taxon>Lactobacillaceae</taxon>
        <taxon>Periweissella</taxon>
    </lineage>
</organism>
<keyword evidence="4 7" id="KW-0689">Ribosomal protein</keyword>
<evidence type="ECO:0000256" key="3">
    <source>
        <dbReference type="ARBA" id="ARBA00022884"/>
    </source>
</evidence>
<dbReference type="GO" id="GO:0006412">
    <property type="term" value="P:translation"/>
    <property type="evidence" value="ECO:0007669"/>
    <property type="project" value="UniProtKB-UniRule"/>
</dbReference>
<dbReference type="InterPro" id="IPR000244">
    <property type="entry name" value="Ribosomal_bL9"/>
</dbReference>
<dbReference type="SUPFAM" id="SSF55653">
    <property type="entry name" value="Ribosomal protein L9 C-domain"/>
    <property type="match status" value="1"/>
</dbReference>
<evidence type="ECO:0000256" key="7">
    <source>
        <dbReference type="HAMAP-Rule" id="MF_00503"/>
    </source>
</evidence>
<evidence type="ECO:0000256" key="1">
    <source>
        <dbReference type="ARBA" id="ARBA00010605"/>
    </source>
</evidence>
<dbReference type="PANTHER" id="PTHR21368">
    <property type="entry name" value="50S RIBOSOMAL PROTEIN L9"/>
    <property type="match status" value="1"/>
</dbReference>
<dbReference type="AlphaFoldDB" id="A0A7X6S3J1"/>
<evidence type="ECO:0000256" key="6">
    <source>
        <dbReference type="ARBA" id="ARBA00035292"/>
    </source>
</evidence>
<sequence length="148" mass="16265">MKIIFLEDVKGRGKKGEVKEIPDGFANFLIKGKKAALANNSAMSAIKGQKKAQDREAAEELAAAKQLKAKLEDDKTVVQIHAKAGADGRLFGAVSSKQVVEAMQKQFGIKIDKRKLDMKQPIRSMGYTNVSLKLHHEVDANVRVHVVE</sequence>
<dbReference type="InterPro" id="IPR009027">
    <property type="entry name" value="Ribosomal_bL9/RNase_H1_N"/>
</dbReference>
<evidence type="ECO:0000256" key="2">
    <source>
        <dbReference type="ARBA" id="ARBA00022730"/>
    </source>
</evidence>
<dbReference type="GO" id="GO:0005840">
    <property type="term" value="C:ribosome"/>
    <property type="evidence" value="ECO:0007669"/>
    <property type="project" value="UniProtKB-KW"/>
</dbReference>
<gene>
    <name evidence="7 10" type="primary">rplI</name>
    <name evidence="10" type="ORF">HF964_04380</name>
</gene>
<evidence type="ECO:0000259" key="9">
    <source>
        <dbReference type="Pfam" id="PF03948"/>
    </source>
</evidence>
<dbReference type="Pfam" id="PF01281">
    <property type="entry name" value="Ribosomal_L9_N"/>
    <property type="match status" value="1"/>
</dbReference>
<dbReference type="InterPro" id="IPR020069">
    <property type="entry name" value="Ribosomal_bL9_C"/>
</dbReference>
<dbReference type="Proteomes" id="UP000549765">
    <property type="component" value="Unassembled WGS sequence"/>
</dbReference>
<dbReference type="EMBL" id="JAAXPN010000003">
    <property type="protein sequence ID" value="NKZ24047.1"/>
    <property type="molecule type" value="Genomic_DNA"/>
</dbReference>
<evidence type="ECO:0000256" key="5">
    <source>
        <dbReference type="ARBA" id="ARBA00023274"/>
    </source>
</evidence>
<dbReference type="GO" id="GO:1990904">
    <property type="term" value="C:ribonucleoprotein complex"/>
    <property type="evidence" value="ECO:0007669"/>
    <property type="project" value="UniProtKB-KW"/>
</dbReference>
<evidence type="ECO:0000259" key="8">
    <source>
        <dbReference type="Pfam" id="PF01281"/>
    </source>
</evidence>
<dbReference type="SUPFAM" id="SSF55658">
    <property type="entry name" value="L9 N-domain-like"/>
    <property type="match status" value="1"/>
</dbReference>
<feature type="domain" description="Large ribosomal subunit protein bL9 C-terminal" evidence="9">
    <location>
        <begin position="62"/>
        <end position="148"/>
    </location>
</feature>
<comment type="function">
    <text evidence="7">Binds to the 23S rRNA.</text>
</comment>
<keyword evidence="5 7" id="KW-0687">Ribonucleoprotein</keyword>
<keyword evidence="11" id="KW-1185">Reference proteome</keyword>
<reference evidence="10 11" key="1">
    <citation type="submission" date="2020-04" db="EMBL/GenBank/DDBJ databases">
        <title>MicrobeNet Type strains.</title>
        <authorList>
            <person name="Nicholson A.C."/>
        </authorList>
    </citation>
    <scope>NUCLEOTIDE SEQUENCE [LARGE SCALE GENOMIC DNA]</scope>
    <source>
        <strain evidence="10 11">CCUG 61472</strain>
    </source>
</reference>
<keyword evidence="3 7" id="KW-0694">RNA-binding</keyword>
<dbReference type="HAMAP" id="MF_00503">
    <property type="entry name" value="Ribosomal_bL9"/>
    <property type="match status" value="1"/>
</dbReference>